<dbReference type="Proteomes" id="UP000242450">
    <property type="component" value="Chromosome 24"/>
</dbReference>
<dbReference type="GO" id="GO:0005737">
    <property type="term" value="C:cytoplasm"/>
    <property type="evidence" value="ECO:0007669"/>
    <property type="project" value="TreeGrafter"/>
</dbReference>
<dbReference type="GO" id="GO:0008285">
    <property type="term" value="P:negative regulation of cell population proliferation"/>
    <property type="evidence" value="ECO:0007669"/>
    <property type="project" value="InterPro"/>
</dbReference>
<evidence type="ECO:0000313" key="1">
    <source>
        <dbReference type="EMBL" id="OWK02530.1"/>
    </source>
</evidence>
<keyword evidence="2" id="KW-1185">Reference proteome</keyword>
<comment type="caution">
    <text evidence="1">The sequence shown here is derived from an EMBL/GenBank/DDBJ whole genome shotgun (WGS) entry which is preliminary data.</text>
</comment>
<dbReference type="EMBL" id="MKHE01000024">
    <property type="protein sequence ID" value="OWK02530.1"/>
    <property type="molecule type" value="Genomic_DNA"/>
</dbReference>
<protein>
    <submittedName>
        <fullName evidence="1">DLEC1</fullName>
    </submittedName>
</protein>
<dbReference type="PANTHER" id="PTHR46348">
    <property type="entry name" value="DELETED IN LUNG AND ESOPHAGEAL CANCER PROTEIN 1"/>
    <property type="match status" value="1"/>
</dbReference>
<reference evidence="1 2" key="1">
    <citation type="journal article" date="2018" name="Mol. Genet. Genomics">
        <title>The red deer Cervus elaphus genome CerEla1.0: sequencing, annotating, genes, and chromosomes.</title>
        <authorList>
            <person name="Bana N.A."/>
            <person name="Nyiri A."/>
            <person name="Nagy J."/>
            <person name="Frank K."/>
            <person name="Nagy T."/>
            <person name="Steger V."/>
            <person name="Schiller M."/>
            <person name="Lakatos P."/>
            <person name="Sugar L."/>
            <person name="Horn P."/>
            <person name="Barta E."/>
            <person name="Orosz L."/>
        </authorList>
    </citation>
    <scope>NUCLEOTIDE SEQUENCE [LARGE SCALE GENOMIC DNA]</scope>
    <source>
        <strain evidence="1">Hungarian</strain>
    </source>
</reference>
<dbReference type="GO" id="GO:0015631">
    <property type="term" value="F:tubulin binding"/>
    <property type="evidence" value="ECO:0007669"/>
    <property type="project" value="TreeGrafter"/>
</dbReference>
<dbReference type="PANTHER" id="PTHR46348:SF1">
    <property type="entry name" value="DELETED IN LUNG AND ESOPHAGEAL CANCER PROTEIN 1"/>
    <property type="match status" value="1"/>
</dbReference>
<organism evidence="1 2">
    <name type="scientific">Cervus elaphus hippelaphus</name>
    <name type="common">European red deer</name>
    <dbReference type="NCBI Taxonomy" id="46360"/>
    <lineage>
        <taxon>Eukaryota</taxon>
        <taxon>Metazoa</taxon>
        <taxon>Chordata</taxon>
        <taxon>Craniata</taxon>
        <taxon>Vertebrata</taxon>
        <taxon>Euteleostomi</taxon>
        <taxon>Mammalia</taxon>
        <taxon>Eutheria</taxon>
        <taxon>Laurasiatheria</taxon>
        <taxon>Artiodactyla</taxon>
        <taxon>Ruminantia</taxon>
        <taxon>Pecora</taxon>
        <taxon>Cervidae</taxon>
        <taxon>Cervinae</taxon>
        <taxon>Cervus</taxon>
    </lineage>
</organism>
<dbReference type="GO" id="GO:0005929">
    <property type="term" value="C:cilium"/>
    <property type="evidence" value="ECO:0007669"/>
    <property type="project" value="TreeGrafter"/>
</dbReference>
<sequence length="167" mass="18411">MLEGEAPGLSRLDLENSKDPSYCMDDVIVLEIEVKGSVEPFQVLLEPYALIIPGENYIGINVKKNFKPSEVEDFELNFTGGVPGLTSQNLLCEIKDSPSPVVLHIEAAFKGPALVIDVSALQFGLLRLGQKATNFIQIRNLSPLPATWAMKESQASLQERREDQTEP</sequence>
<accession>A0A212C981</accession>
<dbReference type="AlphaFoldDB" id="A0A212C981"/>
<dbReference type="OrthoDB" id="2115465at2759"/>
<gene>
    <name evidence="1" type="ORF">Celaphus_00010245</name>
</gene>
<name>A0A212C981_CEREH</name>
<dbReference type="InterPro" id="IPR033304">
    <property type="entry name" value="DLEC1"/>
</dbReference>
<evidence type="ECO:0000313" key="2">
    <source>
        <dbReference type="Proteomes" id="UP000242450"/>
    </source>
</evidence>
<proteinExistence type="predicted"/>